<keyword evidence="2" id="KW-1185">Reference proteome</keyword>
<proteinExistence type="predicted"/>
<dbReference type="SUPFAM" id="SSF55961">
    <property type="entry name" value="Bet v1-like"/>
    <property type="match status" value="1"/>
</dbReference>
<dbReference type="Pfam" id="PF10604">
    <property type="entry name" value="Polyketide_cyc2"/>
    <property type="match status" value="1"/>
</dbReference>
<dbReference type="PANTHER" id="PTHR36166">
    <property type="entry name" value="CHROMOSOME 9, WHOLE GENOME SHOTGUN SEQUENCE"/>
    <property type="match status" value="1"/>
</dbReference>
<dbReference type="InterPro" id="IPR019587">
    <property type="entry name" value="Polyketide_cyclase/dehydratase"/>
</dbReference>
<evidence type="ECO:0000313" key="2">
    <source>
        <dbReference type="Proteomes" id="UP000747399"/>
    </source>
</evidence>
<dbReference type="Proteomes" id="UP000747399">
    <property type="component" value="Unassembled WGS sequence"/>
</dbReference>
<reference evidence="1" key="1">
    <citation type="journal article" date="2021" name="Proc. Natl. Acad. Sci. U.S.A.">
        <title>Three genomes in the algal genus Volvox reveal the fate of a haploid sex-determining region after a transition to homothallism.</title>
        <authorList>
            <person name="Yamamoto K."/>
            <person name="Hamaji T."/>
            <person name="Kawai-Toyooka H."/>
            <person name="Matsuzaki R."/>
            <person name="Takahashi F."/>
            <person name="Nishimura Y."/>
            <person name="Kawachi M."/>
            <person name="Noguchi H."/>
            <person name="Minakuchi Y."/>
            <person name="Umen J.G."/>
            <person name="Toyoda A."/>
            <person name="Nozaki H."/>
        </authorList>
    </citation>
    <scope>NUCLEOTIDE SEQUENCE</scope>
    <source>
        <strain evidence="1">NIES-3780</strain>
    </source>
</reference>
<dbReference type="AlphaFoldDB" id="A0A8J4AZV3"/>
<dbReference type="CDD" id="cd07822">
    <property type="entry name" value="SRPBCC_4"/>
    <property type="match status" value="1"/>
</dbReference>
<name>A0A8J4AZV3_9CHLO</name>
<comment type="caution">
    <text evidence="1">The sequence shown here is derived from an EMBL/GenBank/DDBJ whole genome shotgun (WGS) entry which is preliminary data.</text>
</comment>
<dbReference type="InterPro" id="IPR023393">
    <property type="entry name" value="START-like_dom_sf"/>
</dbReference>
<dbReference type="Gene3D" id="3.30.530.20">
    <property type="match status" value="1"/>
</dbReference>
<organism evidence="1 2">
    <name type="scientific">Volvox africanus</name>
    <dbReference type="NCBI Taxonomy" id="51714"/>
    <lineage>
        <taxon>Eukaryota</taxon>
        <taxon>Viridiplantae</taxon>
        <taxon>Chlorophyta</taxon>
        <taxon>core chlorophytes</taxon>
        <taxon>Chlorophyceae</taxon>
        <taxon>CS clade</taxon>
        <taxon>Chlamydomonadales</taxon>
        <taxon>Volvocaceae</taxon>
        <taxon>Volvox</taxon>
    </lineage>
</organism>
<protein>
    <submittedName>
        <fullName evidence="1">Uncharacterized protein</fullName>
    </submittedName>
</protein>
<dbReference type="PANTHER" id="PTHR36166:SF1">
    <property type="entry name" value="SRPBCC DOMAIN-CONTAINING PROTEIN"/>
    <property type="match status" value="1"/>
</dbReference>
<gene>
    <name evidence="1" type="ORF">Vafri_5072</name>
</gene>
<evidence type="ECO:0000313" key="1">
    <source>
        <dbReference type="EMBL" id="GIL48589.1"/>
    </source>
</evidence>
<sequence length="155" mass="17436">MLVNRMALRTEVEINAPAERVWSTMGNLKEWGSFNSFLKIEDVPDTLEPGRPLRVHFQPPGHSKPTLMTPQVVNYVPGRELRWRGKLMGSNLFFVGEHFFTLQPIGPDKTLLHHGEDFKGCLVPLLGGLLADARKGFEEFNQGLKKAVEEGVEAK</sequence>
<accession>A0A8J4AZV3</accession>
<dbReference type="EMBL" id="BNCO01000005">
    <property type="protein sequence ID" value="GIL48589.1"/>
    <property type="molecule type" value="Genomic_DNA"/>
</dbReference>